<reference evidence="8" key="1">
    <citation type="submission" date="2022-07" db="EMBL/GenBank/DDBJ databases">
        <authorList>
            <person name="Trinca V."/>
            <person name="Uliana J.V.C."/>
            <person name="Torres T.T."/>
            <person name="Ward R.J."/>
            <person name="Monesi N."/>
        </authorList>
    </citation>
    <scope>NUCLEOTIDE SEQUENCE</scope>
    <source>
        <strain evidence="8">HSMRA1968</strain>
        <tissue evidence="8">Whole embryos</tissue>
    </source>
</reference>
<evidence type="ECO:0000256" key="4">
    <source>
        <dbReference type="SAM" id="MobiDB-lite"/>
    </source>
</evidence>
<dbReference type="AlphaFoldDB" id="A0A9Q0MZB2"/>
<dbReference type="InterPro" id="IPR011990">
    <property type="entry name" value="TPR-like_helical_dom_sf"/>
</dbReference>
<dbReference type="GO" id="GO:0005829">
    <property type="term" value="C:cytosol"/>
    <property type="evidence" value="ECO:0007669"/>
    <property type="project" value="GOC"/>
</dbReference>
<feature type="domain" description="TRAPPC10/Trs130 N-terminal" evidence="6">
    <location>
        <begin position="6"/>
        <end position="314"/>
    </location>
</feature>
<evidence type="ECO:0000256" key="1">
    <source>
        <dbReference type="ARBA" id="ARBA00004555"/>
    </source>
</evidence>
<evidence type="ECO:0000259" key="6">
    <source>
        <dbReference type="Pfam" id="PF23036"/>
    </source>
</evidence>
<sequence length="1117" mass="127479">MPLTFLISVCGNGPLFRSIESHLVTSIPLDTCEWKRSYGRPVKNVRVEAAFQPFDAKILDKFKNDNWNITEQPVLHLYVTECDIETYKSTVKEEIDNWLKMLSNYGIFDWMILLVETVDIKKTKNILPRTTVVDKMRLDFGAKHADRCISVLNPIKFEMKATESFRCLLQRIRYLMLTGYNRNIVKYEELVRTNREKRNQEGWSFIKYFLLQEQLAFVLEKLGLHMEALVQYDELDAMFSQFVLNSVFGEKHQWLKVFERQINDFNGITMNSKKMAETRKKVVDSSASILEFRSYVFERQAVLLNASDRQWEIAERLLPFLFATLKEIDALKSETPDGALSCWQFVCALEVLNVCDRAIESKDMTNVFHHSAPIWNLAKDKLYELGKLCGLLPGFTPTSEQLHMVVQLSAGIGDSFLDEEPLMDTKVNETDRSHSPKRPIRQSSSDRLKEALGSNQAFQKLYLELSELAISTYKHVGRLRSARLVGLDLGNFYCTLSKPQKAVVFFTDLLRELKAEKWNYLASQTLLELASCYRKMEDWIAYTKTCGSISCCLDLEILVRTFYFDEFLVSLKCIKIPDGEDGSDETIVNVLEDHFQLLSIEVQNAAQIIQDDLIVAQIKIESHFPREILTNQISLAYCAHDKQAPDSSKQSALLSMSLHLEHKQDNSLSTASVVCASKLKPLNRRSSKLPQNVTRTDFNNEISAKNVVIKPGVNVIELTSKATRVGVWNFKQISIIVDEKLEYLSDELTVKQTPFEITTKAASAVLSFKNLVAGIKQPVKLIISGGSFIFPKCSMIQLKCSKNLKIRSFETECMDAIFKPEVSVRLENFKSFDERTISMEVICELPGQRDEKYFEHSISLHCPWSRNEIQIPLHFMPPFTASCRLHSSETRKFLQVIIKGTEASLVLSDAKMTCDYKGVNLKDQNPKSQNNIRIYQGLCVSYLWEIEVEPLKAENELPVIKVNFNVQYAHNDDLDDKRNFVCKFDVQDYTTLFRIYAKIESSELCRVGSVCHLNLTISKIQESSFGDLMYEVLPDQHTWAVCGRTAGVISSEGQSVILDILPLCAGFLPMPNVRLSKYIPAGRNEIHPKLEPFPPGQVYNATKSVQIHVLASATEGN</sequence>
<evidence type="ECO:0000259" key="7">
    <source>
        <dbReference type="Pfam" id="PF23604"/>
    </source>
</evidence>
<evidence type="ECO:0000313" key="8">
    <source>
        <dbReference type="EMBL" id="KAJ6639552.1"/>
    </source>
</evidence>
<dbReference type="Pfam" id="PF12584">
    <property type="entry name" value="TRAPPC10"/>
    <property type="match status" value="1"/>
</dbReference>
<comment type="subcellular location">
    <subcellularLocation>
        <location evidence="1">Golgi apparatus</location>
    </subcellularLocation>
</comment>
<evidence type="ECO:0000259" key="5">
    <source>
        <dbReference type="Pfam" id="PF12584"/>
    </source>
</evidence>
<dbReference type="GO" id="GO:0034498">
    <property type="term" value="P:early endosome to Golgi transport"/>
    <property type="evidence" value="ECO:0007669"/>
    <property type="project" value="TreeGrafter"/>
</dbReference>
<feature type="region of interest" description="Disordered" evidence="4">
    <location>
        <begin position="426"/>
        <end position="447"/>
    </location>
</feature>
<dbReference type="Proteomes" id="UP001151699">
    <property type="component" value="Chromosome X"/>
</dbReference>
<evidence type="ECO:0000256" key="2">
    <source>
        <dbReference type="ARBA" id="ARBA00022448"/>
    </source>
</evidence>
<name>A0A9Q0MZB2_9DIPT</name>
<dbReference type="InterPro" id="IPR045126">
    <property type="entry name" value="TRAPPC10/Trs130"/>
</dbReference>
<feature type="domain" description="TRAPPC10/Trs130 C-terminal" evidence="5">
    <location>
        <begin position="957"/>
        <end position="1110"/>
    </location>
</feature>
<gene>
    <name evidence="8" type="primary">SIDL</name>
    <name evidence="8" type="ORF">Bhyg_12298</name>
</gene>
<dbReference type="Pfam" id="PF23604">
    <property type="entry name" value="Ig_TRAPPC10"/>
    <property type="match status" value="1"/>
</dbReference>
<accession>A0A9Q0MZB2</accession>
<feature type="domain" description="TRAPPC10 Ig-like" evidence="7">
    <location>
        <begin position="760"/>
        <end position="877"/>
    </location>
</feature>
<dbReference type="InterPro" id="IPR056917">
    <property type="entry name" value="Ig_TRAPPC10"/>
</dbReference>
<dbReference type="Pfam" id="PF23036">
    <property type="entry name" value="TRAPPC10_1st"/>
    <property type="match status" value="1"/>
</dbReference>
<dbReference type="PANTHER" id="PTHR13251:SF3">
    <property type="entry name" value="TRAFFICKING PROTEIN PARTICLE COMPLEX SUBUNIT 10"/>
    <property type="match status" value="1"/>
</dbReference>
<dbReference type="SUPFAM" id="SSF48452">
    <property type="entry name" value="TPR-like"/>
    <property type="match status" value="1"/>
</dbReference>
<protein>
    <submittedName>
        <fullName evidence="8">Trafficking protein particle complex subunit 10</fullName>
    </submittedName>
</protein>
<dbReference type="InterPro" id="IPR056913">
    <property type="entry name" value="TRAPPC10/Trs130_N"/>
</dbReference>
<dbReference type="InterPro" id="IPR022233">
    <property type="entry name" value="TRAPPC10/Trs130_C"/>
</dbReference>
<keyword evidence="9" id="KW-1185">Reference proteome</keyword>
<dbReference type="GO" id="GO:0006891">
    <property type="term" value="P:intra-Golgi vesicle-mediated transport"/>
    <property type="evidence" value="ECO:0007669"/>
    <property type="project" value="TreeGrafter"/>
</dbReference>
<evidence type="ECO:0000256" key="3">
    <source>
        <dbReference type="ARBA" id="ARBA00023034"/>
    </source>
</evidence>
<organism evidence="8 9">
    <name type="scientific">Pseudolycoriella hygida</name>
    <dbReference type="NCBI Taxonomy" id="35572"/>
    <lineage>
        <taxon>Eukaryota</taxon>
        <taxon>Metazoa</taxon>
        <taxon>Ecdysozoa</taxon>
        <taxon>Arthropoda</taxon>
        <taxon>Hexapoda</taxon>
        <taxon>Insecta</taxon>
        <taxon>Pterygota</taxon>
        <taxon>Neoptera</taxon>
        <taxon>Endopterygota</taxon>
        <taxon>Diptera</taxon>
        <taxon>Nematocera</taxon>
        <taxon>Sciaroidea</taxon>
        <taxon>Sciaridae</taxon>
        <taxon>Pseudolycoriella</taxon>
    </lineage>
</organism>
<dbReference type="OrthoDB" id="10256906at2759"/>
<keyword evidence="3" id="KW-0333">Golgi apparatus</keyword>
<dbReference type="PANTHER" id="PTHR13251">
    <property type="entry name" value="EPILEPSY HOLOPROSENCEPHALY CANDIDATE 1/TMEM1"/>
    <property type="match status" value="1"/>
</dbReference>
<evidence type="ECO:0000313" key="9">
    <source>
        <dbReference type="Proteomes" id="UP001151699"/>
    </source>
</evidence>
<proteinExistence type="predicted"/>
<keyword evidence="2" id="KW-0813">Transport</keyword>
<dbReference type="EMBL" id="WJQU01000003">
    <property type="protein sequence ID" value="KAJ6639552.1"/>
    <property type="molecule type" value="Genomic_DNA"/>
</dbReference>
<comment type="caution">
    <text evidence="8">The sequence shown here is derived from an EMBL/GenBank/DDBJ whole genome shotgun (WGS) entry which is preliminary data.</text>
</comment>
<dbReference type="GO" id="GO:1990071">
    <property type="term" value="C:TRAPPII protein complex"/>
    <property type="evidence" value="ECO:0007669"/>
    <property type="project" value="InterPro"/>
</dbReference>